<dbReference type="Pfam" id="PF13399">
    <property type="entry name" value="LytR_C"/>
    <property type="match status" value="1"/>
</dbReference>
<keyword evidence="3" id="KW-0472">Membrane</keyword>
<dbReference type="NCBIfam" id="TIGR00350">
    <property type="entry name" value="lytR_cpsA_psr"/>
    <property type="match status" value="1"/>
</dbReference>
<dbReference type="InterPro" id="IPR027381">
    <property type="entry name" value="LytR/CpsA/Psr_C"/>
</dbReference>
<dbReference type="InterPro" id="IPR050922">
    <property type="entry name" value="LytR/CpsA/Psr_CW_biosynth"/>
</dbReference>
<dbReference type="PANTHER" id="PTHR33392:SF6">
    <property type="entry name" value="POLYISOPRENYL-TEICHOIC ACID--PEPTIDOGLYCAN TEICHOIC ACID TRANSFERASE TAGU"/>
    <property type="match status" value="1"/>
</dbReference>
<feature type="domain" description="LytR/CpsA/Psr regulator C-terminal" evidence="5">
    <location>
        <begin position="467"/>
        <end position="551"/>
    </location>
</feature>
<keyword evidence="7" id="KW-1185">Reference proteome</keyword>
<dbReference type="PANTHER" id="PTHR33392">
    <property type="entry name" value="POLYISOPRENYL-TEICHOIC ACID--PEPTIDOGLYCAN TEICHOIC ACID TRANSFERASE TAGU"/>
    <property type="match status" value="1"/>
</dbReference>
<evidence type="ECO:0000256" key="2">
    <source>
        <dbReference type="SAM" id="MobiDB-lite"/>
    </source>
</evidence>
<sequence length="575" mass="57751">MAPADAARTAGTPATGVPTNDAPLSGAATTGAATTGTHTNGAAHTGAPTTGTRRPDTARPDTARGTPETPADAERRAARPTGAARANDAEEVRRIDETLTRLTAAHAGVTLARTDADAPAPLPERVRVRPGAVHVLVAVLALAVFAVTAFQYVGKARLDAAVTQVTALDPDSGAIVDADAQAGDENVLIVGTEPAGAAGGAPIDTVLLAHVPAGGGDVVGVAVPHDLEVNRPPCRRWDPATRDYVEETVPAQARTPLMSAFEVGGPQCVTRVVQQLTGLAVTRFVGIDLDGIGDLVDAVGGVDVCVEQPVVDGVLGAVVPAPGTASLDGVRARDFVAARSVTGDPPGGRGVLERQQRLVTAVLEKTLSREVLLDPARTGSLGPALGAALTADDADLDRILATARSVRAFAAEGVTFTAVPTSTETSGQGNTLVRDADAAALFAALREGTPLPDQTVLAAGAGPAPADVTLDILNASDQQGLAAEIGGTLETLGFGVDEIGNAPQAAPDTVIRFSPDRAAAAELLADTVPSARTVPDPGESGVLQLVLGRSFDGVVRAPSTTPAAASPATPPATCA</sequence>
<comment type="caution">
    <text evidence="6">The sequence shown here is derived from an EMBL/GenBank/DDBJ whole genome shotgun (WGS) entry which is preliminary data.</text>
</comment>
<dbReference type="Pfam" id="PF03816">
    <property type="entry name" value="LytR_cpsA_psr"/>
    <property type="match status" value="1"/>
</dbReference>
<accession>A0ABS6U8F2</accession>
<dbReference type="InterPro" id="IPR004474">
    <property type="entry name" value="LytR_CpsA_psr"/>
</dbReference>
<organism evidence="6 7">
    <name type="scientific">Pseudonocardia oceani</name>
    <dbReference type="NCBI Taxonomy" id="2792013"/>
    <lineage>
        <taxon>Bacteria</taxon>
        <taxon>Bacillati</taxon>
        <taxon>Actinomycetota</taxon>
        <taxon>Actinomycetes</taxon>
        <taxon>Pseudonocardiales</taxon>
        <taxon>Pseudonocardiaceae</taxon>
        <taxon>Pseudonocardia</taxon>
    </lineage>
</organism>
<feature type="compositionally biased region" description="Low complexity" evidence="2">
    <location>
        <begin position="26"/>
        <end position="52"/>
    </location>
</feature>
<evidence type="ECO:0000259" key="4">
    <source>
        <dbReference type="Pfam" id="PF03816"/>
    </source>
</evidence>
<feature type="region of interest" description="Disordered" evidence="2">
    <location>
        <begin position="1"/>
        <end position="89"/>
    </location>
</feature>
<feature type="transmembrane region" description="Helical" evidence="3">
    <location>
        <begin position="132"/>
        <end position="153"/>
    </location>
</feature>
<dbReference type="EMBL" id="JADQDF010000001">
    <property type="protein sequence ID" value="MBW0128515.1"/>
    <property type="molecule type" value="Genomic_DNA"/>
</dbReference>
<feature type="compositionally biased region" description="Basic and acidic residues" evidence="2">
    <location>
        <begin position="53"/>
        <end position="62"/>
    </location>
</feature>
<evidence type="ECO:0000313" key="7">
    <source>
        <dbReference type="Proteomes" id="UP000694300"/>
    </source>
</evidence>
<dbReference type="RefSeq" id="WP_218595752.1">
    <property type="nucleotide sequence ID" value="NZ_JADQDF010000001.1"/>
</dbReference>
<evidence type="ECO:0000256" key="1">
    <source>
        <dbReference type="ARBA" id="ARBA00006068"/>
    </source>
</evidence>
<keyword evidence="3" id="KW-1133">Transmembrane helix</keyword>
<evidence type="ECO:0000259" key="5">
    <source>
        <dbReference type="Pfam" id="PF13399"/>
    </source>
</evidence>
<comment type="similarity">
    <text evidence="1">Belongs to the LytR/CpsA/Psr (LCP) family.</text>
</comment>
<feature type="domain" description="Cell envelope-related transcriptional attenuator" evidence="4">
    <location>
        <begin position="204"/>
        <end position="366"/>
    </location>
</feature>
<dbReference type="Proteomes" id="UP000694300">
    <property type="component" value="Unassembled WGS sequence"/>
</dbReference>
<evidence type="ECO:0000256" key="3">
    <source>
        <dbReference type="SAM" id="Phobius"/>
    </source>
</evidence>
<name>A0ABS6U8F2_9PSEU</name>
<proteinExistence type="inferred from homology"/>
<keyword evidence="3" id="KW-0812">Transmembrane</keyword>
<reference evidence="6 7" key="1">
    <citation type="submission" date="2020-11" db="EMBL/GenBank/DDBJ databases">
        <title>Pseudonocardia abyssalis sp. nov. and Pseudonocardia oceani sp. nov., description and phylogenomic analysis of two novel actinomycetes isolated from the deep Southern Ocean.</title>
        <authorList>
            <person name="Parra J."/>
        </authorList>
    </citation>
    <scope>NUCLEOTIDE SEQUENCE [LARGE SCALE GENOMIC DNA]</scope>
    <source>
        <strain evidence="7">KRD185</strain>
    </source>
</reference>
<gene>
    <name evidence="6" type="ORF">I4I82_12575</name>
</gene>
<evidence type="ECO:0000313" key="6">
    <source>
        <dbReference type="EMBL" id="MBW0128515.1"/>
    </source>
</evidence>
<protein>
    <submittedName>
        <fullName evidence="6">LCP family protein</fullName>
    </submittedName>
</protein>